<keyword evidence="2" id="KW-0999">Mitochondrion inner membrane</keyword>
<keyword evidence="3" id="KW-0809">Transit peptide</keyword>
<dbReference type="Proteomes" id="UP000504607">
    <property type="component" value="Chromosome 15"/>
</dbReference>
<dbReference type="AlphaFoldDB" id="A0A8N4F458"/>
<evidence type="ECO:0000256" key="4">
    <source>
        <dbReference type="ARBA" id="ARBA00023128"/>
    </source>
</evidence>
<dbReference type="PANTHER" id="PTHR11504">
    <property type="entry name" value="CYTOCHROME C OXIDASE POLYPEPTIDE VIA"/>
    <property type="match status" value="1"/>
</dbReference>
<dbReference type="GO" id="GO:0005743">
    <property type="term" value="C:mitochondrial inner membrane"/>
    <property type="evidence" value="ECO:0007669"/>
    <property type="project" value="UniProtKB-SubCell"/>
</dbReference>
<evidence type="ECO:0000256" key="2">
    <source>
        <dbReference type="ARBA" id="ARBA00022792"/>
    </source>
</evidence>
<evidence type="ECO:0000313" key="6">
    <source>
        <dbReference type="Proteomes" id="UP000504607"/>
    </source>
</evidence>
<dbReference type="OrthoDB" id="5947505at2759"/>
<keyword evidence="5" id="KW-0472">Membrane</keyword>
<evidence type="ECO:0000313" key="7">
    <source>
        <dbReference type="RefSeq" id="XP_029124232.1"/>
    </source>
</evidence>
<comment type="subcellular location">
    <subcellularLocation>
        <location evidence="1">Mitochondrion inner membrane</location>
    </subcellularLocation>
</comment>
<gene>
    <name evidence="7" type="primary">LOC105058287</name>
</gene>
<dbReference type="Gene3D" id="4.10.95.10">
    <property type="entry name" value="Cytochrome c oxidase, subunit VIa"/>
    <property type="match status" value="1"/>
</dbReference>
<protein>
    <submittedName>
        <fullName evidence="7">Cytochrome c oxidase subunit 6a, mitochondrial</fullName>
    </submittedName>
</protein>
<reference evidence="7" key="1">
    <citation type="submission" date="2025-08" db="UniProtKB">
        <authorList>
            <consortium name="RefSeq"/>
        </authorList>
    </citation>
    <scope>IDENTIFICATION</scope>
</reference>
<dbReference type="SUPFAM" id="SSF81411">
    <property type="entry name" value="Mitochondrial cytochrome c oxidase subunit VIa"/>
    <property type="match status" value="1"/>
</dbReference>
<accession>A0A8N4F458</accession>
<name>A0A8N4F458_ELAGV</name>
<organism evidence="6 7">
    <name type="scientific">Elaeis guineensis var. tenera</name>
    <name type="common">Oil palm</name>
    <dbReference type="NCBI Taxonomy" id="51953"/>
    <lineage>
        <taxon>Eukaryota</taxon>
        <taxon>Viridiplantae</taxon>
        <taxon>Streptophyta</taxon>
        <taxon>Embryophyta</taxon>
        <taxon>Tracheophyta</taxon>
        <taxon>Spermatophyta</taxon>
        <taxon>Magnoliopsida</taxon>
        <taxon>Liliopsida</taxon>
        <taxon>Arecaceae</taxon>
        <taxon>Arecoideae</taxon>
        <taxon>Cocoseae</taxon>
        <taxon>Elaeidinae</taxon>
        <taxon>Elaeis</taxon>
    </lineage>
</organism>
<dbReference type="GO" id="GO:0006123">
    <property type="term" value="P:mitochondrial electron transport, cytochrome c to oxygen"/>
    <property type="evidence" value="ECO:0007669"/>
    <property type="project" value="TreeGrafter"/>
</dbReference>
<sequence length="144" mass="16153">MVILALSRSFINFSHAEARLASTAMAMSVARNGLRALLRGGVRRSDAVAGKRSFSASAHQDDVVEMEKWEKITYVGIITYTVLSIYNLSRDHPHHPGAPPFEYLHVRHKGFRWVQGACHCFLMQSCMSNSPCPDGLFEKKHAEH</sequence>
<evidence type="ECO:0000256" key="3">
    <source>
        <dbReference type="ARBA" id="ARBA00022946"/>
    </source>
</evidence>
<dbReference type="GO" id="GO:0030234">
    <property type="term" value="F:enzyme regulator activity"/>
    <property type="evidence" value="ECO:0007669"/>
    <property type="project" value="TreeGrafter"/>
</dbReference>
<keyword evidence="6" id="KW-1185">Reference proteome</keyword>
<dbReference type="InterPro" id="IPR036418">
    <property type="entry name" value="Cyt_c_oxidase_su6a_sf"/>
</dbReference>
<evidence type="ECO:0000256" key="5">
    <source>
        <dbReference type="ARBA" id="ARBA00023136"/>
    </source>
</evidence>
<proteinExistence type="predicted"/>
<dbReference type="InterPro" id="IPR001349">
    <property type="entry name" value="Cyt_c_oxidase_su6a"/>
</dbReference>
<keyword evidence="4" id="KW-0496">Mitochondrion</keyword>
<dbReference type="PANTHER" id="PTHR11504:SF0">
    <property type="entry name" value="CYTOCHROME C OXIDASE SUBUNIT"/>
    <property type="match status" value="1"/>
</dbReference>
<dbReference type="RefSeq" id="XP_029124232.1">
    <property type="nucleotide sequence ID" value="XM_029268399.1"/>
</dbReference>
<evidence type="ECO:0000256" key="1">
    <source>
        <dbReference type="ARBA" id="ARBA00004273"/>
    </source>
</evidence>